<accession>A0A1R4HSG8</accession>
<proteinExistence type="predicted"/>
<name>A0A1R4HSG8_9GAMM</name>
<sequence length="41" mass="4527">MTWCVEPEYHILTIEAPIGVIAAHPVAYREWLAATLGTSLC</sequence>
<gene>
    <name evidence="1" type="ORF">CZ787_03825</name>
</gene>
<protein>
    <submittedName>
        <fullName evidence="1">Uncharacterized protein</fullName>
    </submittedName>
</protein>
<evidence type="ECO:0000313" key="1">
    <source>
        <dbReference type="EMBL" id="SJN10500.1"/>
    </source>
</evidence>
<comment type="caution">
    <text evidence="1">The sequence shown here is derived from an EMBL/GenBank/DDBJ whole genome shotgun (WGS) entry which is preliminary data.</text>
</comment>
<evidence type="ECO:0000313" key="2">
    <source>
        <dbReference type="Proteomes" id="UP000196331"/>
    </source>
</evidence>
<dbReference type="Proteomes" id="UP000196331">
    <property type="component" value="Unassembled WGS sequence"/>
</dbReference>
<dbReference type="AlphaFoldDB" id="A0A1R4HSG8"/>
<organism evidence="1 2">
    <name type="scientific">Halomonas citrativorans</name>
    <dbReference type="NCBI Taxonomy" id="2742612"/>
    <lineage>
        <taxon>Bacteria</taxon>
        <taxon>Pseudomonadati</taxon>
        <taxon>Pseudomonadota</taxon>
        <taxon>Gammaproteobacteria</taxon>
        <taxon>Oceanospirillales</taxon>
        <taxon>Halomonadaceae</taxon>
        <taxon>Halomonas</taxon>
    </lineage>
</organism>
<reference evidence="1 2" key="1">
    <citation type="submission" date="2017-02" db="EMBL/GenBank/DDBJ databases">
        <authorList>
            <person name="Dridi B."/>
        </authorList>
    </citation>
    <scope>NUCLEOTIDE SEQUENCE [LARGE SCALE GENOMIC DNA]</scope>
    <source>
        <strain evidence="1 2">JB380</strain>
    </source>
</reference>
<dbReference type="EMBL" id="FUKM01000014">
    <property type="protein sequence ID" value="SJN10500.1"/>
    <property type="molecule type" value="Genomic_DNA"/>
</dbReference>